<organism evidence="4 5">
    <name type="scientific">Sulfoacidibacillus ferrooxidans</name>
    <dbReference type="NCBI Taxonomy" id="2005001"/>
    <lineage>
        <taxon>Bacteria</taxon>
        <taxon>Bacillati</taxon>
        <taxon>Bacillota</taxon>
        <taxon>Bacilli</taxon>
        <taxon>Bacillales</taxon>
        <taxon>Alicyclobacillaceae</taxon>
        <taxon>Sulfoacidibacillus</taxon>
    </lineage>
</organism>
<evidence type="ECO:0000259" key="3">
    <source>
        <dbReference type="PROSITE" id="PS51910"/>
    </source>
</evidence>
<feature type="domain" description="GH18" evidence="3">
    <location>
        <begin position="223"/>
        <end position="534"/>
    </location>
</feature>
<dbReference type="Pfam" id="PF00395">
    <property type="entry name" value="SLH"/>
    <property type="match status" value="1"/>
</dbReference>
<dbReference type="EMBL" id="JALBUF010000028">
    <property type="protein sequence ID" value="MCI0184838.1"/>
    <property type="molecule type" value="Genomic_DNA"/>
</dbReference>
<evidence type="ECO:0000256" key="1">
    <source>
        <dbReference type="SAM" id="SignalP"/>
    </source>
</evidence>
<dbReference type="AlphaFoldDB" id="A0A9X2AD36"/>
<keyword evidence="5" id="KW-1185">Reference proteome</keyword>
<feature type="domain" description="SLH" evidence="2">
    <location>
        <begin position="89"/>
        <end position="155"/>
    </location>
</feature>
<evidence type="ECO:0000313" key="4">
    <source>
        <dbReference type="EMBL" id="MCI0184838.1"/>
    </source>
</evidence>
<dbReference type="PANTHER" id="PTHR46066">
    <property type="entry name" value="CHITINASE DOMAIN-CONTAINING PROTEIN 1 FAMILY MEMBER"/>
    <property type="match status" value="1"/>
</dbReference>
<accession>A0A9X2AD36</accession>
<dbReference type="RefSeq" id="WP_241716827.1">
    <property type="nucleotide sequence ID" value="NZ_JALBUF010000028.1"/>
</dbReference>
<sequence length="536" mass="56818">MGTKSWLSLLAVTSLTYSLSTAAFANTLPYTDIGNSFAQAAIVNLTAAGDIHGYANGTFEPNQMITRGQFLAYMMNTLQPYTGVKPAATGTTFSDVLPGNWDYSVVSSAQSAGWINPYWIDVSKGFDENNQASRGDVASFFVAALEHSSFHLQLPEGTTPLTFATDSGLFYGLPASANPIYLNRADAAVVLQNMQTLCQQATLHETMHIGPGATGATGATGTPIVMGFNYGGTIASDLTEDEQDTAINTVVYDGFHLDSSMQFQGSLPASFADSLHAAGKQVWALFGADQPTLLTQALTSATNRAALVTQIVQMSSASQVDGANIDFEDVPANLESDLTMFMQELTTALHAKGMQSSIDVTVPSAGSYSAAYNYGALGQTVNDVFLMTYDESWSGDTTPGPVTSLSWVQGNVNTLLQDGVPANRLVLGMPLYTRAWQTNNTSQSQSIPLSTMESMIASGQAVQSTMDATSGQSVDVYTDSSGIQWEFWQDGPNTLNTIGSLAVQDQLAGIGYWQLGDETASEWTTIIPSGLAAPSN</sequence>
<feature type="chain" id="PRO_5040927898" description="Glycoside hydrolase" evidence="1">
    <location>
        <begin position="26"/>
        <end position="536"/>
    </location>
</feature>
<feature type="domain" description="SLH" evidence="2">
    <location>
        <begin position="25"/>
        <end position="88"/>
    </location>
</feature>
<reference evidence="4" key="1">
    <citation type="submission" date="2022-03" db="EMBL/GenBank/DDBJ databases">
        <title>Draft Genome Sequence of Firmicute Strain S0AB, a Heterotrophic Iron/Sulfur-Oxidizing Extreme Acidophile.</title>
        <authorList>
            <person name="Vergara E."/>
            <person name="Pakostova E."/>
            <person name="Johnson D.B."/>
            <person name="Holmes D.S."/>
        </authorList>
    </citation>
    <scope>NUCLEOTIDE SEQUENCE</scope>
    <source>
        <strain evidence="4">S0AB</strain>
    </source>
</reference>
<dbReference type="InterPro" id="IPR001223">
    <property type="entry name" value="Glyco_hydro18_cat"/>
</dbReference>
<protein>
    <recommendedName>
        <fullName evidence="6">Glycoside hydrolase</fullName>
    </recommendedName>
</protein>
<feature type="signal peptide" evidence="1">
    <location>
        <begin position="1"/>
        <end position="25"/>
    </location>
</feature>
<proteinExistence type="predicted"/>
<dbReference type="Pfam" id="PF00704">
    <property type="entry name" value="Glyco_hydro_18"/>
    <property type="match status" value="1"/>
</dbReference>
<dbReference type="Gene3D" id="3.10.50.10">
    <property type="match status" value="1"/>
</dbReference>
<dbReference type="InterPro" id="IPR011583">
    <property type="entry name" value="Chitinase_II/V-like_cat"/>
</dbReference>
<dbReference type="SUPFAM" id="SSF51445">
    <property type="entry name" value="(Trans)glycosidases"/>
    <property type="match status" value="1"/>
</dbReference>
<dbReference type="GO" id="GO:0005975">
    <property type="term" value="P:carbohydrate metabolic process"/>
    <property type="evidence" value="ECO:0007669"/>
    <property type="project" value="InterPro"/>
</dbReference>
<comment type="caution">
    <text evidence="4">The sequence shown here is derived from an EMBL/GenBank/DDBJ whole genome shotgun (WGS) entry which is preliminary data.</text>
</comment>
<evidence type="ECO:0000259" key="2">
    <source>
        <dbReference type="PROSITE" id="PS51272"/>
    </source>
</evidence>
<dbReference type="InterPro" id="IPR029070">
    <property type="entry name" value="Chitinase_insertion_sf"/>
</dbReference>
<dbReference type="PROSITE" id="PS51910">
    <property type="entry name" value="GH18_2"/>
    <property type="match status" value="1"/>
</dbReference>
<dbReference type="SMART" id="SM00636">
    <property type="entry name" value="Glyco_18"/>
    <property type="match status" value="1"/>
</dbReference>
<dbReference type="InterPro" id="IPR001119">
    <property type="entry name" value="SLH_dom"/>
</dbReference>
<dbReference type="PROSITE" id="PS51272">
    <property type="entry name" value="SLH"/>
    <property type="match status" value="2"/>
</dbReference>
<gene>
    <name evidence="4" type="ORF">MM817_03135</name>
</gene>
<name>A0A9X2AD36_9BACL</name>
<evidence type="ECO:0000313" key="5">
    <source>
        <dbReference type="Proteomes" id="UP001139263"/>
    </source>
</evidence>
<dbReference type="Proteomes" id="UP001139263">
    <property type="component" value="Unassembled WGS sequence"/>
</dbReference>
<dbReference type="InterPro" id="IPR017853">
    <property type="entry name" value="GH"/>
</dbReference>
<dbReference type="Gene3D" id="3.20.20.80">
    <property type="entry name" value="Glycosidases"/>
    <property type="match status" value="1"/>
</dbReference>
<dbReference type="GO" id="GO:0008061">
    <property type="term" value="F:chitin binding"/>
    <property type="evidence" value="ECO:0007669"/>
    <property type="project" value="InterPro"/>
</dbReference>
<keyword evidence="1" id="KW-0732">Signal</keyword>
<dbReference type="PANTHER" id="PTHR46066:SF2">
    <property type="entry name" value="CHITINASE DOMAIN-CONTAINING PROTEIN 1"/>
    <property type="match status" value="1"/>
</dbReference>
<evidence type="ECO:0008006" key="6">
    <source>
        <dbReference type="Google" id="ProtNLM"/>
    </source>
</evidence>